<dbReference type="AlphaFoldDB" id="A0AAU7AYN9"/>
<proteinExistence type="predicted"/>
<dbReference type="SUPFAM" id="SSF53474">
    <property type="entry name" value="alpha/beta-Hydrolases"/>
    <property type="match status" value="1"/>
</dbReference>
<protein>
    <submittedName>
        <fullName evidence="2">Monoacylglycerol lipase</fullName>
        <ecNumber evidence="2">3.1.1.23</ecNumber>
    </submittedName>
</protein>
<dbReference type="Gene3D" id="3.40.50.1820">
    <property type="entry name" value="alpha/beta hydrolase"/>
    <property type="match status" value="1"/>
</dbReference>
<dbReference type="InterPro" id="IPR000073">
    <property type="entry name" value="AB_hydrolase_1"/>
</dbReference>
<dbReference type="InterPro" id="IPR022742">
    <property type="entry name" value="Hydrolase_4"/>
</dbReference>
<dbReference type="EC" id="3.1.1.23" evidence="2"/>
<dbReference type="KEGG" id="parq:DSM112329_03631"/>
<organism evidence="2">
    <name type="scientific">Paraconexibacter sp. AEG42_29</name>
    <dbReference type="NCBI Taxonomy" id="2997339"/>
    <lineage>
        <taxon>Bacteria</taxon>
        <taxon>Bacillati</taxon>
        <taxon>Actinomycetota</taxon>
        <taxon>Thermoleophilia</taxon>
        <taxon>Solirubrobacterales</taxon>
        <taxon>Paraconexibacteraceae</taxon>
        <taxon>Paraconexibacter</taxon>
    </lineage>
</organism>
<dbReference type="PANTHER" id="PTHR11614">
    <property type="entry name" value="PHOSPHOLIPASE-RELATED"/>
    <property type="match status" value="1"/>
</dbReference>
<feature type="domain" description="Serine aminopeptidase S33" evidence="1">
    <location>
        <begin position="25"/>
        <end position="249"/>
    </location>
</feature>
<dbReference type="EMBL" id="CP114014">
    <property type="protein sequence ID" value="XAY06754.1"/>
    <property type="molecule type" value="Genomic_DNA"/>
</dbReference>
<dbReference type="GO" id="GO:0047372">
    <property type="term" value="F:monoacylglycerol lipase activity"/>
    <property type="evidence" value="ECO:0007669"/>
    <property type="project" value="UniProtKB-EC"/>
</dbReference>
<evidence type="ECO:0000259" key="1">
    <source>
        <dbReference type="Pfam" id="PF12146"/>
    </source>
</evidence>
<dbReference type="InterPro" id="IPR051044">
    <property type="entry name" value="MAG_DAG_Lipase"/>
</dbReference>
<sequence length="266" mass="28358">MTPTVDVLQGSHGDYHVHVWDDSDARYIALLAHGIAEHARRYDHVAAALVADGAAVYAPDHYGHGLSAGERGLVEDVEAYVDDLHLAAELARGSHPGLPVVLIGHSLGGIIATRFAQRYMDELTALVLSAPVIGGNPGFEALLAMDPLPEVPLDPAALSRDASVGEAYAADDLVYHGPLARKTLETIFGAVDTIAQGPKLDLPTLWLHGDQDPLAPYPVTAEAVERLRTDKVSEKAYAGAMHEIFNETNKDEVIGDAVAFLHAQTT</sequence>
<reference evidence="2" key="1">
    <citation type="submission" date="2022-12" db="EMBL/GenBank/DDBJ databases">
        <title>Paraconexibacter alkalitolerans sp. nov. and Baekduia alba sp. nov., isolated from soil and emended description of the genera Paraconexibacter (Chun et al., 2020) and Baekduia (An et al., 2020).</title>
        <authorList>
            <person name="Vieira S."/>
            <person name="Huber K.J."/>
            <person name="Geppert A."/>
            <person name="Wolf J."/>
            <person name="Neumann-Schaal M."/>
            <person name="Muesken M."/>
            <person name="Overmann J."/>
        </authorList>
    </citation>
    <scope>NUCLEOTIDE SEQUENCE</scope>
    <source>
        <strain evidence="2">AEG42_29</strain>
    </source>
</reference>
<accession>A0AAU7AYN9</accession>
<dbReference type="Pfam" id="PF12146">
    <property type="entry name" value="Hydrolase_4"/>
    <property type="match status" value="1"/>
</dbReference>
<gene>
    <name evidence="2" type="ORF">DSM112329_03631</name>
</gene>
<dbReference type="PRINTS" id="PR00111">
    <property type="entry name" value="ABHYDROLASE"/>
</dbReference>
<keyword evidence="2" id="KW-0378">Hydrolase</keyword>
<dbReference type="RefSeq" id="WP_354697972.1">
    <property type="nucleotide sequence ID" value="NZ_CP114014.1"/>
</dbReference>
<evidence type="ECO:0000313" key="2">
    <source>
        <dbReference type="EMBL" id="XAY06754.1"/>
    </source>
</evidence>
<dbReference type="InterPro" id="IPR029058">
    <property type="entry name" value="AB_hydrolase_fold"/>
</dbReference>
<name>A0AAU7AYN9_9ACTN</name>